<dbReference type="SUPFAM" id="SSF52540">
    <property type="entry name" value="P-loop containing nucleoside triphosphate hydrolases"/>
    <property type="match status" value="1"/>
</dbReference>
<protein>
    <recommendedName>
        <fullName evidence="2">DUF7779 domain-containing protein</fullName>
    </recommendedName>
</protein>
<dbReference type="PRINTS" id="PR00381">
    <property type="entry name" value="KINESINLIGHT"/>
</dbReference>
<feature type="domain" description="DUF7779" evidence="2">
    <location>
        <begin position="318"/>
        <end position="390"/>
    </location>
</feature>
<dbReference type="Proteomes" id="UP001610335">
    <property type="component" value="Unassembled WGS sequence"/>
</dbReference>
<evidence type="ECO:0000259" key="2">
    <source>
        <dbReference type="Pfam" id="PF25000"/>
    </source>
</evidence>
<dbReference type="Pfam" id="PF13424">
    <property type="entry name" value="TPR_12"/>
    <property type="match status" value="2"/>
</dbReference>
<gene>
    <name evidence="3" type="ORF">BDW59DRAFT_138916</name>
</gene>
<evidence type="ECO:0000256" key="1">
    <source>
        <dbReference type="SAM" id="Phobius"/>
    </source>
</evidence>
<keyword evidence="1" id="KW-0472">Membrane</keyword>
<reference evidence="3 4" key="1">
    <citation type="submission" date="2024-07" db="EMBL/GenBank/DDBJ databases">
        <title>Section-level genome sequencing and comparative genomics of Aspergillus sections Usti and Cavernicolus.</title>
        <authorList>
            <consortium name="Lawrence Berkeley National Laboratory"/>
            <person name="Nybo J.L."/>
            <person name="Vesth T.C."/>
            <person name="Theobald S."/>
            <person name="Frisvad J.C."/>
            <person name="Larsen T.O."/>
            <person name="Kjaerboelling I."/>
            <person name="Rothschild-Mancinelli K."/>
            <person name="Lyhne E.K."/>
            <person name="Kogle M.E."/>
            <person name="Barry K."/>
            <person name="Clum A."/>
            <person name="Na H."/>
            <person name="Ledsgaard L."/>
            <person name="Lin J."/>
            <person name="Lipzen A."/>
            <person name="Kuo A."/>
            <person name="Riley R."/>
            <person name="Mondo S."/>
            <person name="LaButti K."/>
            <person name="Haridas S."/>
            <person name="Pangalinan J."/>
            <person name="Salamov A.A."/>
            <person name="Simmons B.A."/>
            <person name="Magnuson J.K."/>
            <person name="Chen J."/>
            <person name="Drula E."/>
            <person name="Henrissat B."/>
            <person name="Wiebenga A."/>
            <person name="Lubbers R.J."/>
            <person name="Gomes A.C."/>
            <person name="Makela M.R."/>
            <person name="Stajich J."/>
            <person name="Grigoriev I.V."/>
            <person name="Mortensen U.H."/>
            <person name="De vries R.P."/>
            <person name="Baker S.E."/>
            <person name="Andersen M.R."/>
        </authorList>
    </citation>
    <scope>NUCLEOTIDE SEQUENCE [LARGE SCALE GENOMIC DNA]</scope>
    <source>
        <strain evidence="3 4">CBS 600.67</strain>
    </source>
</reference>
<keyword evidence="1" id="KW-1133">Transmembrane helix</keyword>
<dbReference type="Gene3D" id="1.25.40.10">
    <property type="entry name" value="Tetratricopeptide repeat domain"/>
    <property type="match status" value="3"/>
</dbReference>
<dbReference type="InterPro" id="IPR011990">
    <property type="entry name" value="TPR-like_helical_dom_sf"/>
</dbReference>
<keyword evidence="1" id="KW-0812">Transmembrane</keyword>
<name>A0ABR4IYT0_9EURO</name>
<dbReference type="PANTHER" id="PTHR46082:SF6">
    <property type="entry name" value="AAA+ ATPASE DOMAIN-CONTAINING PROTEIN-RELATED"/>
    <property type="match status" value="1"/>
</dbReference>
<dbReference type="SUPFAM" id="SSF48452">
    <property type="entry name" value="TPR-like"/>
    <property type="match status" value="3"/>
</dbReference>
<proteinExistence type="predicted"/>
<dbReference type="PANTHER" id="PTHR46082">
    <property type="entry name" value="ATP/GTP-BINDING PROTEIN-RELATED"/>
    <property type="match status" value="1"/>
</dbReference>
<comment type="caution">
    <text evidence="3">The sequence shown here is derived from an EMBL/GenBank/DDBJ whole genome shotgun (WGS) entry which is preliminary data.</text>
</comment>
<dbReference type="InterPro" id="IPR053137">
    <property type="entry name" value="NLR-like"/>
</dbReference>
<accession>A0ABR4IYT0</accession>
<sequence length="858" mass="96478">MMTTPSQNVHFEGANSGLQVAWNYGNIYFSKDGEEVSCPSPCSTAPTIEDEDFIGRDAVLHDIEGRLTWTADSHKRVALVGQGGVGKTRIAIEYAARLRQNHTEMFVIWVHAGSEEEFRNSFTTFANKASIPGRKDPKVDILDTVVRWLQANGPWLMVVDNNDDEQLLFTQRKTTAASDEANVQNALANFVPRAAHGRVLVTTRDSRAGLKLCGYQPNINVERMSLSEAKSLFLKRVSEALLGEEDLEPLLELLENLPLAINQATAYIRQQGIPVATYRQLLNDSEEQVELLAKDLDDGRPARSVIKTWVVSFDLIKERSPKAAELLSLMSFLHYEAIPKLLLDTSTGMKVEFIDAIGTLKAFCFIMADSADENFGMHRLVQVATRAWVQRSKTQEMYQIQALKALSHRFPTGKETEPPPISCQQLYLHANTVLEYQYREAADQICKSHLLHYTALYASDQGYFSTAEKWMLEAVAIRKETPMVDEVSKLYSMHNLAMAQFDMGRFHEAHKTETEVVQSFENLTKKADKEDAADRTLDLLEAMSQLANMCMATGAWSEAELLALRSVAICERQQLKPLNPKITLASIYKDTGKYELAQNLAEEVVQQAKGAFGPEDPRTLSYMRILTLVYRRRGRLDQAVTLGDQLVHTMEKQQGKEHPDTVDCMTDLMLICEDRGEFERAQELGEWVVYHAQVSQVFGPNHPSTLSTLSNLASVYEKLGKLETAENVGQTVVEASKSIMGETHRNTLLSMGNLASIYRSRGKLDQAAELGRQVLKARNATLREDHPDILIGVLNLALTYSKQGCFEEIRNILFHPPPPEGGRWSLMIDSWRSLLMIVLAICSTLLLVFFYISHAYWT</sequence>
<dbReference type="Pfam" id="PF25000">
    <property type="entry name" value="DUF7779"/>
    <property type="match status" value="1"/>
</dbReference>
<dbReference type="NCBIfam" id="NF040586">
    <property type="entry name" value="FxSxx_TPR"/>
    <property type="match status" value="1"/>
</dbReference>
<feature type="transmembrane region" description="Helical" evidence="1">
    <location>
        <begin position="833"/>
        <end position="852"/>
    </location>
</feature>
<dbReference type="InterPro" id="IPR027417">
    <property type="entry name" value="P-loop_NTPase"/>
</dbReference>
<evidence type="ECO:0000313" key="4">
    <source>
        <dbReference type="Proteomes" id="UP001610335"/>
    </source>
</evidence>
<dbReference type="Gene3D" id="3.40.50.300">
    <property type="entry name" value="P-loop containing nucleotide triphosphate hydrolases"/>
    <property type="match status" value="1"/>
</dbReference>
<dbReference type="InterPro" id="IPR056681">
    <property type="entry name" value="DUF7779"/>
</dbReference>
<dbReference type="EMBL" id="JBFXLS010000005">
    <property type="protein sequence ID" value="KAL2832926.1"/>
    <property type="molecule type" value="Genomic_DNA"/>
</dbReference>
<organism evidence="3 4">
    <name type="scientific">Aspergillus cavernicola</name>
    <dbReference type="NCBI Taxonomy" id="176166"/>
    <lineage>
        <taxon>Eukaryota</taxon>
        <taxon>Fungi</taxon>
        <taxon>Dikarya</taxon>
        <taxon>Ascomycota</taxon>
        <taxon>Pezizomycotina</taxon>
        <taxon>Eurotiomycetes</taxon>
        <taxon>Eurotiomycetidae</taxon>
        <taxon>Eurotiales</taxon>
        <taxon>Aspergillaceae</taxon>
        <taxon>Aspergillus</taxon>
        <taxon>Aspergillus subgen. Nidulantes</taxon>
    </lineage>
</organism>
<evidence type="ECO:0000313" key="3">
    <source>
        <dbReference type="EMBL" id="KAL2832926.1"/>
    </source>
</evidence>
<keyword evidence="4" id="KW-1185">Reference proteome</keyword>